<dbReference type="Gene3D" id="3.40.50.150">
    <property type="entry name" value="Vaccinia Virus protein VP39"/>
    <property type="match status" value="1"/>
</dbReference>
<evidence type="ECO:0000256" key="1">
    <source>
        <dbReference type="ARBA" id="ARBA00022603"/>
    </source>
</evidence>
<dbReference type="InterPro" id="IPR046977">
    <property type="entry name" value="RsmC/RlmG"/>
</dbReference>
<proteinExistence type="predicted"/>
<dbReference type="InterPro" id="IPR007848">
    <property type="entry name" value="Small_mtfrase_dom"/>
</dbReference>
<name>A0A844FT56_9FIRM</name>
<comment type="caution">
    <text evidence="4">The sequence shown here is derived from an EMBL/GenBank/DDBJ whole genome shotgun (WGS) entry which is preliminary data.</text>
</comment>
<evidence type="ECO:0000256" key="2">
    <source>
        <dbReference type="ARBA" id="ARBA00022679"/>
    </source>
</evidence>
<dbReference type="InterPro" id="IPR029063">
    <property type="entry name" value="SAM-dependent_MTases_sf"/>
</dbReference>
<dbReference type="PANTHER" id="PTHR47816">
    <property type="entry name" value="RIBOSOMAL RNA SMALL SUBUNIT METHYLTRANSFERASE C"/>
    <property type="match status" value="1"/>
</dbReference>
<accession>A0A844FT56</accession>
<dbReference type="PANTHER" id="PTHR47816:SF4">
    <property type="entry name" value="RIBOSOMAL RNA SMALL SUBUNIT METHYLTRANSFERASE C"/>
    <property type="match status" value="1"/>
</dbReference>
<dbReference type="EMBL" id="VUNM01000011">
    <property type="protein sequence ID" value="MST89201.1"/>
    <property type="molecule type" value="Genomic_DNA"/>
</dbReference>
<gene>
    <name evidence="4" type="ORF">FYJ79_06395</name>
</gene>
<dbReference type="AlphaFoldDB" id="A0A844FT56"/>
<feature type="domain" description="Methyltransferase small" evidence="3">
    <location>
        <begin position="27"/>
        <end position="193"/>
    </location>
</feature>
<dbReference type="RefSeq" id="WP_154515641.1">
    <property type="nucleotide sequence ID" value="NZ_VUNM01000011.1"/>
</dbReference>
<keyword evidence="1 4" id="KW-0489">Methyltransferase</keyword>
<evidence type="ECO:0000313" key="5">
    <source>
        <dbReference type="Proteomes" id="UP000442619"/>
    </source>
</evidence>
<sequence length="196" mass="21795">MAHYFENDDSVISEPATITYDFQGKHLTYTTDHGVFSRQRLDYGSRVLMDAIDIGDAKSMLDVGCGYGTMGIALKSVHEDLQVLMTDVNKRAISLAKENIKCNNLEGIDVIESDVYENVHDRYDLVISNPPIRAGKKVVSAIISGSYDHLNEGGRLVIVIQKKQGAPSAKKLMEEIFGNATVIKKDKGYYILQSYK</sequence>
<evidence type="ECO:0000313" key="4">
    <source>
        <dbReference type="EMBL" id="MST89201.1"/>
    </source>
</evidence>
<dbReference type="GO" id="GO:0008757">
    <property type="term" value="F:S-adenosylmethionine-dependent methyltransferase activity"/>
    <property type="evidence" value="ECO:0007669"/>
    <property type="project" value="InterPro"/>
</dbReference>
<keyword evidence="5" id="KW-1185">Reference proteome</keyword>
<organism evidence="4 5">
    <name type="scientific">Sharpea porci</name>
    <dbReference type="NCBI Taxonomy" id="2652286"/>
    <lineage>
        <taxon>Bacteria</taxon>
        <taxon>Bacillati</taxon>
        <taxon>Bacillota</taxon>
        <taxon>Erysipelotrichia</taxon>
        <taxon>Erysipelotrichales</taxon>
        <taxon>Coprobacillaceae</taxon>
        <taxon>Sharpea</taxon>
    </lineage>
</organism>
<keyword evidence="2 4" id="KW-0808">Transferase</keyword>
<evidence type="ECO:0000259" key="3">
    <source>
        <dbReference type="Pfam" id="PF05175"/>
    </source>
</evidence>
<protein>
    <submittedName>
        <fullName evidence="4">Class I SAM-dependent methyltransferase</fullName>
    </submittedName>
</protein>
<dbReference type="PRINTS" id="PR00507">
    <property type="entry name" value="N12N6MTFRASE"/>
</dbReference>
<reference evidence="4 5" key="1">
    <citation type="submission" date="2019-08" db="EMBL/GenBank/DDBJ databases">
        <title>In-depth cultivation of the pig gut microbiome towards novel bacterial diversity and tailored functional studies.</title>
        <authorList>
            <person name="Wylensek D."/>
            <person name="Hitch T.C.A."/>
            <person name="Clavel T."/>
        </authorList>
    </citation>
    <scope>NUCLEOTIDE SEQUENCE [LARGE SCALE GENOMIC DNA]</scope>
    <source>
        <strain evidence="4 5">CA-Schmier-601-WT-3</strain>
    </source>
</reference>
<dbReference type="CDD" id="cd02440">
    <property type="entry name" value="AdoMet_MTases"/>
    <property type="match status" value="1"/>
</dbReference>
<dbReference type="Proteomes" id="UP000442619">
    <property type="component" value="Unassembled WGS sequence"/>
</dbReference>
<dbReference type="SUPFAM" id="SSF53335">
    <property type="entry name" value="S-adenosyl-L-methionine-dependent methyltransferases"/>
    <property type="match status" value="1"/>
</dbReference>
<dbReference type="GO" id="GO:0032259">
    <property type="term" value="P:methylation"/>
    <property type="evidence" value="ECO:0007669"/>
    <property type="project" value="UniProtKB-KW"/>
</dbReference>
<dbReference type="Pfam" id="PF05175">
    <property type="entry name" value="MTS"/>
    <property type="match status" value="1"/>
</dbReference>